<sequence length="239" mass="27293">MQLRSREKFVIFTSLLIARCSLISFLFPAVPTLIMHHPPMSEEPRSLFQSDLFTFMPCLGIGILTVSTIFSAIRARHDLPTLSFVISIYVFLMLLFWCLHLHDRSPHDTKRKERLKVPIWLFATILNVLFAYRVSTILPLSLDFLIMATSKQPDVNTSSTEDHSANEDNHTAQDRLEELACLFQKMPSTLPTKLQLFIIGLQSSVRDYVIDQIPNTLGQAFASAVRSKTKIENQRNKKA</sequence>
<protein>
    <submittedName>
        <fullName evidence="1">Uncharacterized protein</fullName>
    </submittedName>
</protein>
<keyword evidence="2" id="KW-1185">Reference proteome</keyword>
<dbReference type="EMBL" id="CM056818">
    <property type="protein sequence ID" value="KAJ8621832.1"/>
    <property type="molecule type" value="Genomic_DNA"/>
</dbReference>
<evidence type="ECO:0000313" key="2">
    <source>
        <dbReference type="Proteomes" id="UP001234297"/>
    </source>
</evidence>
<accession>A0ACC2KLE0</accession>
<name>A0ACC2KLE0_PERAE</name>
<comment type="caution">
    <text evidence="1">The sequence shown here is derived from an EMBL/GenBank/DDBJ whole genome shotgun (WGS) entry which is preliminary data.</text>
</comment>
<reference evidence="1 2" key="1">
    <citation type="journal article" date="2022" name="Hortic Res">
        <title>A haplotype resolved chromosomal level avocado genome allows analysis of novel avocado genes.</title>
        <authorList>
            <person name="Nath O."/>
            <person name="Fletcher S.J."/>
            <person name="Hayward A."/>
            <person name="Shaw L.M."/>
            <person name="Masouleh A.K."/>
            <person name="Furtado A."/>
            <person name="Henry R.J."/>
            <person name="Mitter N."/>
        </authorList>
    </citation>
    <scope>NUCLEOTIDE SEQUENCE [LARGE SCALE GENOMIC DNA]</scope>
    <source>
        <strain evidence="2">cv. Hass</strain>
    </source>
</reference>
<evidence type="ECO:0000313" key="1">
    <source>
        <dbReference type="EMBL" id="KAJ8621832.1"/>
    </source>
</evidence>
<organism evidence="1 2">
    <name type="scientific">Persea americana</name>
    <name type="common">Avocado</name>
    <dbReference type="NCBI Taxonomy" id="3435"/>
    <lineage>
        <taxon>Eukaryota</taxon>
        <taxon>Viridiplantae</taxon>
        <taxon>Streptophyta</taxon>
        <taxon>Embryophyta</taxon>
        <taxon>Tracheophyta</taxon>
        <taxon>Spermatophyta</taxon>
        <taxon>Magnoliopsida</taxon>
        <taxon>Magnoliidae</taxon>
        <taxon>Laurales</taxon>
        <taxon>Lauraceae</taxon>
        <taxon>Persea</taxon>
    </lineage>
</organism>
<gene>
    <name evidence="1" type="ORF">MRB53_030361</name>
</gene>
<proteinExistence type="predicted"/>
<dbReference type="Proteomes" id="UP001234297">
    <property type="component" value="Chromosome 10"/>
</dbReference>